<accession>A0ABS8UHW8</accession>
<dbReference type="PANTHER" id="PTHR48032:SF12">
    <property type="entry name" value="RRM DOMAIN-CONTAINING PROTEIN"/>
    <property type="match status" value="1"/>
</dbReference>
<dbReference type="SMART" id="SM00360">
    <property type="entry name" value="RRM"/>
    <property type="match status" value="2"/>
</dbReference>
<keyword evidence="2 3" id="KW-0694">RNA-binding</keyword>
<dbReference type="PROSITE" id="PS50102">
    <property type="entry name" value="RRM"/>
    <property type="match status" value="2"/>
</dbReference>
<evidence type="ECO:0000313" key="6">
    <source>
        <dbReference type="EMBL" id="MCD9558419.1"/>
    </source>
</evidence>
<dbReference type="PANTHER" id="PTHR48032">
    <property type="entry name" value="RNA-BINDING PROTEIN MUSASHI HOMOLOG RBP6"/>
    <property type="match status" value="1"/>
</dbReference>
<sequence length="357" mass="40022">MENVQQGKVFVGGISVETSEETLTEHFCCYGEVVRSQVIRFRETGIGKGFGFVTFADSSVLHELLQRQHIILGRTVDVRLAKPKGENLQYQRCACQQNQGYGSDTSTSLGRKIFVGGLPPDLLEEDFKKYFESFGPTEDAKIIIDRATNTSRGFGFITYESEEAVTNVLQNRFYLLDNKQVEVKKADPREKRVRMNTYNNIYPTNSSYELWPIYDSPAIYPPRYWPNHTMVPSWTIPFNHLGTNASFAQPVPVFLPYFTPKHKSPVNCYGSMHNQVDDDRVSCNVSSTSSHEGNDQDCNNIEVQVVANCSPRASGSAVKAVEKAADNGEKDKLQVNTKAENGEKDQSVKDSKVNTGN</sequence>
<organism evidence="6 7">
    <name type="scientific">Datura stramonium</name>
    <name type="common">Jimsonweed</name>
    <name type="synonym">Common thornapple</name>
    <dbReference type="NCBI Taxonomy" id="4076"/>
    <lineage>
        <taxon>Eukaryota</taxon>
        <taxon>Viridiplantae</taxon>
        <taxon>Streptophyta</taxon>
        <taxon>Embryophyta</taxon>
        <taxon>Tracheophyta</taxon>
        <taxon>Spermatophyta</taxon>
        <taxon>Magnoliopsida</taxon>
        <taxon>eudicotyledons</taxon>
        <taxon>Gunneridae</taxon>
        <taxon>Pentapetalae</taxon>
        <taxon>asterids</taxon>
        <taxon>lamiids</taxon>
        <taxon>Solanales</taxon>
        <taxon>Solanaceae</taxon>
        <taxon>Solanoideae</taxon>
        <taxon>Datureae</taxon>
        <taxon>Datura</taxon>
    </lineage>
</organism>
<dbReference type="EMBL" id="JACEIK010002008">
    <property type="protein sequence ID" value="MCD9558419.1"/>
    <property type="molecule type" value="Genomic_DNA"/>
</dbReference>
<keyword evidence="1" id="KW-0677">Repeat</keyword>
<dbReference type="Gene3D" id="3.30.70.330">
    <property type="match status" value="2"/>
</dbReference>
<evidence type="ECO:0000256" key="2">
    <source>
        <dbReference type="ARBA" id="ARBA00022884"/>
    </source>
</evidence>
<feature type="domain" description="RRM" evidence="5">
    <location>
        <begin position="111"/>
        <end position="188"/>
    </location>
</feature>
<dbReference type="SUPFAM" id="SSF54928">
    <property type="entry name" value="RNA-binding domain, RBD"/>
    <property type="match status" value="2"/>
</dbReference>
<dbReference type="Proteomes" id="UP000823775">
    <property type="component" value="Unassembled WGS sequence"/>
</dbReference>
<comment type="caution">
    <text evidence="6">The sequence shown here is derived from an EMBL/GenBank/DDBJ whole genome shotgun (WGS) entry which is preliminary data.</text>
</comment>
<gene>
    <name evidence="6" type="ORF">HAX54_015782</name>
</gene>
<dbReference type="InterPro" id="IPR000504">
    <property type="entry name" value="RRM_dom"/>
</dbReference>
<name>A0ABS8UHW8_DATST</name>
<feature type="domain" description="RRM" evidence="5">
    <location>
        <begin position="7"/>
        <end position="83"/>
    </location>
</feature>
<feature type="region of interest" description="Disordered" evidence="4">
    <location>
        <begin position="314"/>
        <end position="357"/>
    </location>
</feature>
<evidence type="ECO:0000313" key="7">
    <source>
        <dbReference type="Proteomes" id="UP000823775"/>
    </source>
</evidence>
<evidence type="ECO:0000256" key="1">
    <source>
        <dbReference type="ARBA" id="ARBA00022737"/>
    </source>
</evidence>
<protein>
    <recommendedName>
        <fullName evidence="5">RRM domain-containing protein</fullName>
    </recommendedName>
</protein>
<feature type="compositionally biased region" description="Basic and acidic residues" evidence="4">
    <location>
        <begin position="320"/>
        <end position="333"/>
    </location>
</feature>
<dbReference type="Pfam" id="PF00076">
    <property type="entry name" value="RRM_1"/>
    <property type="match status" value="2"/>
</dbReference>
<proteinExistence type="predicted"/>
<evidence type="ECO:0000259" key="5">
    <source>
        <dbReference type="PROSITE" id="PS50102"/>
    </source>
</evidence>
<evidence type="ECO:0000256" key="3">
    <source>
        <dbReference type="PROSITE-ProRule" id="PRU00176"/>
    </source>
</evidence>
<evidence type="ECO:0000256" key="4">
    <source>
        <dbReference type="SAM" id="MobiDB-lite"/>
    </source>
</evidence>
<dbReference type="InterPro" id="IPR035979">
    <property type="entry name" value="RBD_domain_sf"/>
</dbReference>
<dbReference type="InterPro" id="IPR012677">
    <property type="entry name" value="Nucleotide-bd_a/b_plait_sf"/>
</dbReference>
<feature type="compositionally biased region" description="Basic and acidic residues" evidence="4">
    <location>
        <begin position="340"/>
        <end position="357"/>
    </location>
</feature>
<keyword evidence="7" id="KW-1185">Reference proteome</keyword>
<reference evidence="6 7" key="1">
    <citation type="journal article" date="2021" name="BMC Genomics">
        <title>Datura genome reveals duplications of psychoactive alkaloid biosynthetic genes and high mutation rate following tissue culture.</title>
        <authorList>
            <person name="Rajewski A."/>
            <person name="Carter-House D."/>
            <person name="Stajich J."/>
            <person name="Litt A."/>
        </authorList>
    </citation>
    <scope>NUCLEOTIDE SEQUENCE [LARGE SCALE GENOMIC DNA]</scope>
    <source>
        <strain evidence="6">AR-01</strain>
    </source>
</reference>